<name>A0A7J7FUB5_CAMSI</name>
<dbReference type="AlphaFoldDB" id="A0A7J7FUB5"/>
<dbReference type="PANTHER" id="PTHR31639:SF42">
    <property type="entry name" value="OS02G0160200 PROTEIN"/>
    <property type="match status" value="1"/>
</dbReference>
<protein>
    <recommendedName>
        <fullName evidence="3">FBD domain-containing protein</fullName>
    </recommendedName>
</protein>
<reference evidence="2" key="1">
    <citation type="journal article" date="2020" name="Nat. Commun.">
        <title>Genome assembly of wild tea tree DASZ reveals pedigree and selection history of tea varieties.</title>
        <authorList>
            <person name="Zhang W."/>
            <person name="Zhang Y."/>
            <person name="Qiu H."/>
            <person name="Guo Y."/>
            <person name="Wan H."/>
            <person name="Zhang X."/>
            <person name="Scossa F."/>
            <person name="Alseekh S."/>
            <person name="Zhang Q."/>
            <person name="Wang P."/>
            <person name="Xu L."/>
            <person name="Schmidt M.H."/>
            <person name="Jia X."/>
            <person name="Li D."/>
            <person name="Zhu A."/>
            <person name="Guo F."/>
            <person name="Chen W."/>
            <person name="Ni D."/>
            <person name="Usadel B."/>
            <person name="Fernie A.R."/>
            <person name="Wen W."/>
        </authorList>
    </citation>
    <scope>NUCLEOTIDE SEQUENCE [LARGE SCALE GENOMIC DNA]</scope>
    <source>
        <strain evidence="2">cv. G240</strain>
    </source>
</reference>
<gene>
    <name evidence="1" type="ORF">HYC85_028154</name>
</gene>
<evidence type="ECO:0000313" key="2">
    <source>
        <dbReference type="Proteomes" id="UP000593564"/>
    </source>
</evidence>
<dbReference type="EMBL" id="JACBKZ010000014">
    <property type="protein sequence ID" value="KAF5931983.1"/>
    <property type="molecule type" value="Genomic_DNA"/>
</dbReference>
<proteinExistence type="predicted"/>
<evidence type="ECO:0000313" key="1">
    <source>
        <dbReference type="EMBL" id="KAF5931983.1"/>
    </source>
</evidence>
<comment type="caution">
    <text evidence="1">The sequence shown here is derived from an EMBL/GenBank/DDBJ whole genome shotgun (WGS) entry which is preliminary data.</text>
</comment>
<evidence type="ECO:0008006" key="3">
    <source>
        <dbReference type="Google" id="ProtNLM"/>
    </source>
</evidence>
<accession>A0A7J7FUB5</accession>
<organism evidence="1 2">
    <name type="scientific">Camellia sinensis</name>
    <name type="common">Tea plant</name>
    <name type="synonym">Thea sinensis</name>
    <dbReference type="NCBI Taxonomy" id="4442"/>
    <lineage>
        <taxon>Eukaryota</taxon>
        <taxon>Viridiplantae</taxon>
        <taxon>Streptophyta</taxon>
        <taxon>Embryophyta</taxon>
        <taxon>Tracheophyta</taxon>
        <taxon>Spermatophyta</taxon>
        <taxon>Magnoliopsida</taxon>
        <taxon>eudicotyledons</taxon>
        <taxon>Gunneridae</taxon>
        <taxon>Pentapetalae</taxon>
        <taxon>asterids</taxon>
        <taxon>Ericales</taxon>
        <taxon>Theaceae</taxon>
        <taxon>Camellia</taxon>
    </lineage>
</organism>
<sequence>MIREQFSADLEIESPDYLTKSFITFSLSYPLKEAVATRVLSKTWCRIPPVQHLNFATECSIVYKLTNNMEETSHAETQDIDVKPFLDFVDQSLQGFCKQQESIRAFSLHMHFYCHKYDAPFINKWIKLTADNDFQVICIRIENGFYDPPRFILPHTIFTSKLLTVLSLVSCELKDYSLRDTARLENVVIEDGCRFDSTDWIHRIKIEAQSLRTFYFRRGYRKDPQLDLKCCKNLEILSLDALREFIGTQSHNEVLSLKLLHNSKATFDLQELRGITIPPMRGVKHLKLKLKYDYRSWPSEALSLKFKLQCRKGVRNNCCKSTEIKGWRHDLKEVKIEEFIGTKKGMPLAQRKIITNADPHQNFYFKKEKLAHHYTNFNIQPYLERELIRNLYIYIYICETEKVIPMGRDQRLTAND</sequence>
<reference evidence="1 2" key="2">
    <citation type="submission" date="2020-07" db="EMBL/GenBank/DDBJ databases">
        <title>Genome assembly of wild tea tree DASZ reveals pedigree and selection history of tea varieties.</title>
        <authorList>
            <person name="Zhang W."/>
        </authorList>
    </citation>
    <scope>NUCLEOTIDE SEQUENCE [LARGE SCALE GENOMIC DNA]</scope>
    <source>
        <strain evidence="2">cv. G240</strain>
        <tissue evidence="1">Leaf</tissue>
    </source>
</reference>
<dbReference type="Proteomes" id="UP000593564">
    <property type="component" value="Unassembled WGS sequence"/>
</dbReference>
<dbReference type="PANTHER" id="PTHR31639">
    <property type="entry name" value="F-BOX PROTEIN-LIKE"/>
    <property type="match status" value="1"/>
</dbReference>
<keyword evidence="2" id="KW-1185">Reference proteome</keyword>